<dbReference type="EMBL" id="FNEJ01000002">
    <property type="protein sequence ID" value="SDI26353.1"/>
    <property type="molecule type" value="Genomic_DNA"/>
</dbReference>
<dbReference type="PANTHER" id="PTHR43685:SF3">
    <property type="entry name" value="SLR2126 PROTEIN"/>
    <property type="match status" value="1"/>
</dbReference>
<proteinExistence type="predicted"/>
<dbReference type="OrthoDB" id="153025at2"/>
<dbReference type="SUPFAM" id="SSF53448">
    <property type="entry name" value="Nucleotide-diphospho-sugar transferases"/>
    <property type="match status" value="1"/>
</dbReference>
<dbReference type="RefSeq" id="WP_089843965.1">
    <property type="nucleotide sequence ID" value="NZ_FNEJ01000002.1"/>
</dbReference>
<accession>A0A1G8J5P5</accession>
<evidence type="ECO:0000313" key="2">
    <source>
        <dbReference type="Proteomes" id="UP000199093"/>
    </source>
</evidence>
<sequence>MAAMPVSVVIVSRGRPAALSLCLTGIAHLDHPAYEVVVVACPAGAAALGAGPHAAHIKLLEFDAPNIAAARNLALTQAAGEVVAFIDDDAVPEPTWLARLCAPFADPEVAAAGGYVRGRNGIDHQWRARSITATGCDRPLDLPGDGPHFPHLSDAAVKLQGTNMAHRRDVLARMGGFDPGFRFYMDDTDLDLRHARAGHRVAVVPLAEVHHGYAESARRGPDRSPRDLTEIGASLALFLRKHCPEPQRAAAWARLREAQRRRLLDHMIRGPLGPDDVMGLLRGLDRGHAAGLLRPAGPLPPLAAPAAAFLPFPGRPGAPRRILSGRVWSRRRMRRQAAEFAASGEIVSVFRFSHTALYHHVTFRPEGYWEQIGGLWGRSLRGDVPLQPWLFAARLRAEVNRVAKFRGST</sequence>
<protein>
    <submittedName>
        <fullName evidence="1">Glycosyltransferase, GT2 family</fullName>
    </submittedName>
</protein>
<gene>
    <name evidence="1" type="ORF">SAMN04487993_1002334</name>
</gene>
<dbReference type="InterPro" id="IPR029044">
    <property type="entry name" value="Nucleotide-diphossugar_trans"/>
</dbReference>
<name>A0A1G8J5P5_9RHOB</name>
<reference evidence="1 2" key="1">
    <citation type="submission" date="2016-10" db="EMBL/GenBank/DDBJ databases">
        <authorList>
            <person name="de Groot N.N."/>
        </authorList>
    </citation>
    <scope>NUCLEOTIDE SEQUENCE [LARGE SCALE GENOMIC DNA]</scope>
    <source>
        <strain evidence="1 2">DSM 26424</strain>
    </source>
</reference>
<keyword evidence="1" id="KW-0808">Transferase</keyword>
<dbReference type="STRING" id="555512.SAMN04487993_1002334"/>
<dbReference type="AlphaFoldDB" id="A0A1G8J5P5"/>
<dbReference type="InterPro" id="IPR050834">
    <property type="entry name" value="Glycosyltransf_2"/>
</dbReference>
<evidence type="ECO:0000313" key="1">
    <source>
        <dbReference type="EMBL" id="SDI26353.1"/>
    </source>
</evidence>
<dbReference type="Gene3D" id="3.90.550.10">
    <property type="entry name" value="Spore Coat Polysaccharide Biosynthesis Protein SpsA, Chain A"/>
    <property type="match status" value="1"/>
</dbReference>
<dbReference type="Pfam" id="PF13641">
    <property type="entry name" value="Glyco_tranf_2_3"/>
    <property type="match status" value="1"/>
</dbReference>
<dbReference type="PANTHER" id="PTHR43685">
    <property type="entry name" value="GLYCOSYLTRANSFERASE"/>
    <property type="match status" value="1"/>
</dbReference>
<dbReference type="Proteomes" id="UP000199093">
    <property type="component" value="Unassembled WGS sequence"/>
</dbReference>
<organism evidence="1 2">
    <name type="scientific">Salipiger marinus</name>
    <dbReference type="NCBI Taxonomy" id="555512"/>
    <lineage>
        <taxon>Bacteria</taxon>
        <taxon>Pseudomonadati</taxon>
        <taxon>Pseudomonadota</taxon>
        <taxon>Alphaproteobacteria</taxon>
        <taxon>Rhodobacterales</taxon>
        <taxon>Roseobacteraceae</taxon>
        <taxon>Salipiger</taxon>
    </lineage>
</organism>
<dbReference type="GO" id="GO:0016740">
    <property type="term" value="F:transferase activity"/>
    <property type="evidence" value="ECO:0007669"/>
    <property type="project" value="UniProtKB-KW"/>
</dbReference>
<keyword evidence="2" id="KW-1185">Reference proteome</keyword>